<dbReference type="EMBL" id="FQUA01000002">
    <property type="protein sequence ID" value="SHE45561.1"/>
    <property type="molecule type" value="Genomic_DNA"/>
</dbReference>
<dbReference type="RefSeq" id="WP_066047878.1">
    <property type="nucleotide sequence ID" value="NZ_CP014223.1"/>
</dbReference>
<gene>
    <name evidence="8" type="primary">rbr_2</name>
    <name evidence="8" type="ORF">CPRO_06950</name>
    <name evidence="9" type="ORF">SAMN02745151_00782</name>
</gene>
<dbReference type="InterPro" id="IPR009078">
    <property type="entry name" value="Ferritin-like_SF"/>
</dbReference>
<evidence type="ECO:0000259" key="7">
    <source>
        <dbReference type="PROSITE" id="PS50905"/>
    </source>
</evidence>
<evidence type="ECO:0000256" key="5">
    <source>
        <dbReference type="ARBA" id="ARBA00023004"/>
    </source>
</evidence>
<dbReference type="PANTHER" id="PTHR43865">
    <property type="entry name" value="RUBRERYTHRIN-RELATED"/>
    <property type="match status" value="1"/>
</dbReference>
<evidence type="ECO:0000256" key="3">
    <source>
        <dbReference type="ARBA" id="ARBA00022723"/>
    </source>
</evidence>
<dbReference type="PROSITE" id="PS50905">
    <property type="entry name" value="FERRITIN_LIKE"/>
    <property type="match status" value="1"/>
</dbReference>
<evidence type="ECO:0000256" key="4">
    <source>
        <dbReference type="ARBA" id="ARBA00022982"/>
    </source>
</evidence>
<dbReference type="KEGG" id="cpro:CPRO_06950"/>
<dbReference type="NCBIfam" id="NF045767">
    <property type="entry name" value="RuberyRbr"/>
    <property type="match status" value="1"/>
</dbReference>
<evidence type="ECO:0000313" key="8">
    <source>
        <dbReference type="EMBL" id="AMJ40297.1"/>
    </source>
</evidence>
<dbReference type="Proteomes" id="UP000068026">
    <property type="component" value="Chromosome"/>
</dbReference>
<evidence type="ECO:0000313" key="10">
    <source>
        <dbReference type="Proteomes" id="UP000068026"/>
    </source>
</evidence>
<name>A0A0X8V904_ANAPI</name>
<dbReference type="InterPro" id="IPR003251">
    <property type="entry name" value="Rr_diiron-bd_dom"/>
</dbReference>
<dbReference type="InterPro" id="IPR009040">
    <property type="entry name" value="Ferritin-like_diiron"/>
</dbReference>
<dbReference type="OrthoDB" id="9799749at2"/>
<keyword evidence="5" id="KW-0408">Iron</keyword>
<dbReference type="SUPFAM" id="SSF57802">
    <property type="entry name" value="Rubredoxin-like"/>
    <property type="match status" value="1"/>
</dbReference>
<dbReference type="InterPro" id="IPR024934">
    <property type="entry name" value="Rubredoxin-like_dom"/>
</dbReference>
<reference evidence="9" key="4">
    <citation type="submission" date="2016-11" db="EMBL/GenBank/DDBJ databases">
        <authorList>
            <person name="Varghese N."/>
            <person name="Submissions S."/>
        </authorList>
    </citation>
    <scope>NUCLEOTIDE SEQUENCE</scope>
    <source>
        <strain evidence="9">DSM 1682</strain>
    </source>
</reference>
<dbReference type="EMBL" id="CP014223">
    <property type="protein sequence ID" value="AMJ40297.1"/>
    <property type="molecule type" value="Genomic_DNA"/>
</dbReference>
<dbReference type="SUPFAM" id="SSF47240">
    <property type="entry name" value="Ferritin-like"/>
    <property type="match status" value="1"/>
</dbReference>
<dbReference type="Pfam" id="PF02915">
    <property type="entry name" value="Rubrerythrin"/>
    <property type="match status" value="1"/>
</dbReference>
<keyword evidence="3" id="KW-0479">Metal-binding</keyword>
<keyword evidence="10" id="KW-1185">Reference proteome</keyword>
<reference evidence="8 10" key="1">
    <citation type="journal article" date="2016" name="Genome Announc.">
        <title>Complete Genome Sequence of the Amino Acid-Fermenting Clostridium propionicum X2 (DSM 1682).</title>
        <authorList>
            <person name="Poehlein A."/>
            <person name="Schlien K."/>
            <person name="Chowdhury N.P."/>
            <person name="Gottschalk G."/>
            <person name="Buckel W."/>
            <person name="Daniel R."/>
        </authorList>
    </citation>
    <scope>NUCLEOTIDE SEQUENCE [LARGE SCALE GENOMIC DNA]</scope>
    <source>
        <strain evidence="8 10">X2</strain>
    </source>
</reference>
<feature type="domain" description="Rubredoxin-like" evidence="6">
    <location>
        <begin position="139"/>
        <end position="173"/>
    </location>
</feature>
<dbReference type="CDD" id="cd00729">
    <property type="entry name" value="rubredoxin_SM"/>
    <property type="match status" value="1"/>
</dbReference>
<dbReference type="AlphaFoldDB" id="A0A0X8V904"/>
<dbReference type="PROSITE" id="PS50903">
    <property type="entry name" value="RUBREDOXIN_LIKE"/>
    <property type="match status" value="1"/>
</dbReference>
<comment type="cofactor">
    <cofactor evidence="1">
        <name>Fe(3+)</name>
        <dbReference type="ChEBI" id="CHEBI:29034"/>
    </cofactor>
</comment>
<feature type="domain" description="Ferritin-like diiron" evidence="7">
    <location>
        <begin position="2"/>
        <end position="132"/>
    </location>
</feature>
<reference evidence="11" key="3">
    <citation type="submission" date="2016-11" db="EMBL/GenBank/DDBJ databases">
        <authorList>
            <person name="Jaros S."/>
            <person name="Januszkiewicz K."/>
            <person name="Wedrychowicz H."/>
        </authorList>
    </citation>
    <scope>NUCLEOTIDE SEQUENCE [LARGE SCALE GENOMIC DNA]</scope>
    <source>
        <strain evidence="11">DSM 1682</strain>
    </source>
</reference>
<dbReference type="PANTHER" id="PTHR43865:SF1">
    <property type="entry name" value="RUBRERYTHRIN-RELATED"/>
    <property type="match status" value="1"/>
</dbReference>
<dbReference type="GO" id="GO:0016491">
    <property type="term" value="F:oxidoreductase activity"/>
    <property type="evidence" value="ECO:0007669"/>
    <property type="project" value="InterPro"/>
</dbReference>
<evidence type="ECO:0000256" key="2">
    <source>
        <dbReference type="ARBA" id="ARBA00022448"/>
    </source>
</evidence>
<keyword evidence="4" id="KW-0249">Electron transport</keyword>
<dbReference type="Proteomes" id="UP000184204">
    <property type="component" value="Unassembled WGS sequence"/>
</dbReference>
<dbReference type="Pfam" id="PF21349">
    <property type="entry name" value="RUBY_RBDX"/>
    <property type="match status" value="1"/>
</dbReference>
<protein>
    <submittedName>
        <fullName evidence="9">Rubrerythrin</fullName>
    </submittedName>
</protein>
<evidence type="ECO:0000313" key="11">
    <source>
        <dbReference type="Proteomes" id="UP000184204"/>
    </source>
</evidence>
<dbReference type="InterPro" id="IPR048574">
    <property type="entry name" value="RUBY_RBDX"/>
</dbReference>
<dbReference type="GO" id="GO:0005506">
    <property type="term" value="F:iron ion binding"/>
    <property type="evidence" value="ECO:0007669"/>
    <property type="project" value="InterPro"/>
</dbReference>
<evidence type="ECO:0000313" key="9">
    <source>
        <dbReference type="EMBL" id="SHE45561.1"/>
    </source>
</evidence>
<accession>A0A0X8V904</accession>
<reference evidence="10" key="2">
    <citation type="submission" date="2016-01" db="EMBL/GenBank/DDBJ databases">
        <authorList>
            <person name="Poehlein A."/>
            <person name="Schlien K."/>
            <person name="Gottschalk G."/>
            <person name="Buckel W."/>
            <person name="Daniel R."/>
        </authorList>
    </citation>
    <scope>NUCLEOTIDE SEQUENCE [LARGE SCALE GENOMIC DNA]</scope>
    <source>
        <strain evidence="10">X2</strain>
    </source>
</reference>
<organism evidence="9 11">
    <name type="scientific">Anaerotignum propionicum DSM 1682</name>
    <dbReference type="NCBI Taxonomy" id="991789"/>
    <lineage>
        <taxon>Bacteria</taxon>
        <taxon>Bacillati</taxon>
        <taxon>Bacillota</taxon>
        <taxon>Clostridia</taxon>
        <taxon>Lachnospirales</taxon>
        <taxon>Anaerotignaceae</taxon>
        <taxon>Anaerotignum</taxon>
    </lineage>
</organism>
<dbReference type="InterPro" id="IPR012347">
    <property type="entry name" value="Ferritin-like"/>
</dbReference>
<dbReference type="Gene3D" id="1.20.1260.10">
    <property type="match status" value="1"/>
</dbReference>
<evidence type="ECO:0000256" key="1">
    <source>
        <dbReference type="ARBA" id="ARBA00001965"/>
    </source>
</evidence>
<dbReference type="Gene3D" id="2.20.28.10">
    <property type="match status" value="1"/>
</dbReference>
<dbReference type="InterPro" id="IPR052364">
    <property type="entry name" value="Rubrerythrin"/>
</dbReference>
<evidence type="ECO:0000259" key="6">
    <source>
        <dbReference type="PROSITE" id="PS50903"/>
    </source>
</evidence>
<proteinExistence type="predicted"/>
<sequence length="177" mass="20447">MELKGSKTEKNLLSAFMGEAMAAVRYKLYAEKAHEEGYEQIKGIFDETSDNEIQHAKRILDFSKGIGNTEANLKAGAYGEHEEWSDIYKEMEATAREENFVEIANFFKHVASVEKEHEERYQSLLKLLEEQKVFQGDESTVWVCKNCGYVHVGKQPPQKCPVCQYPQAYYERKANNY</sequence>
<keyword evidence="2" id="KW-0813">Transport</keyword>
<dbReference type="CDD" id="cd01041">
    <property type="entry name" value="Rubrerythrin"/>
    <property type="match status" value="1"/>
</dbReference>